<keyword evidence="12" id="KW-0902">Two-component regulatory system</keyword>
<dbReference type="Pfam" id="PF00512">
    <property type="entry name" value="HisKA"/>
    <property type="match status" value="1"/>
</dbReference>
<dbReference type="CDD" id="cd00130">
    <property type="entry name" value="PAS"/>
    <property type="match status" value="1"/>
</dbReference>
<dbReference type="Gene3D" id="1.10.287.130">
    <property type="match status" value="1"/>
</dbReference>
<proteinExistence type="predicted"/>
<evidence type="ECO:0000256" key="14">
    <source>
        <dbReference type="SAM" id="Phobius"/>
    </source>
</evidence>
<feature type="domain" description="Histidine kinase" evidence="15">
    <location>
        <begin position="540"/>
        <end position="751"/>
    </location>
</feature>
<evidence type="ECO:0000259" key="15">
    <source>
        <dbReference type="PROSITE" id="PS50109"/>
    </source>
</evidence>
<evidence type="ECO:0000313" key="17">
    <source>
        <dbReference type="EMBL" id="TMV11478.1"/>
    </source>
</evidence>
<dbReference type="SUPFAM" id="SSF103190">
    <property type="entry name" value="Sensory domain-like"/>
    <property type="match status" value="1"/>
</dbReference>
<protein>
    <recommendedName>
        <fullName evidence="3">histidine kinase</fullName>
        <ecNumber evidence="3">2.7.13.3</ecNumber>
    </recommendedName>
</protein>
<evidence type="ECO:0000259" key="16">
    <source>
        <dbReference type="PROSITE" id="PS50112"/>
    </source>
</evidence>
<evidence type="ECO:0000256" key="10">
    <source>
        <dbReference type="ARBA" id="ARBA00022840"/>
    </source>
</evidence>
<dbReference type="InterPro" id="IPR035965">
    <property type="entry name" value="PAS-like_dom_sf"/>
</dbReference>
<keyword evidence="6" id="KW-0808">Transferase</keyword>
<dbReference type="InterPro" id="IPR003594">
    <property type="entry name" value="HATPase_dom"/>
</dbReference>
<evidence type="ECO:0000256" key="11">
    <source>
        <dbReference type="ARBA" id="ARBA00022989"/>
    </source>
</evidence>
<gene>
    <name evidence="17" type="ORF">FGK64_14430</name>
</gene>
<dbReference type="InterPro" id="IPR029151">
    <property type="entry name" value="Sensor-like_sf"/>
</dbReference>
<dbReference type="Gene3D" id="6.10.340.10">
    <property type="match status" value="1"/>
</dbReference>
<dbReference type="SMART" id="SM00388">
    <property type="entry name" value="HisKA"/>
    <property type="match status" value="1"/>
</dbReference>
<dbReference type="SUPFAM" id="SSF47384">
    <property type="entry name" value="Homodimeric domain of signal transducing histidine kinase"/>
    <property type="match status" value="1"/>
</dbReference>
<dbReference type="Gene3D" id="3.30.565.10">
    <property type="entry name" value="Histidine kinase-like ATPase, C-terminal domain"/>
    <property type="match status" value="1"/>
</dbReference>
<evidence type="ECO:0000256" key="2">
    <source>
        <dbReference type="ARBA" id="ARBA00004651"/>
    </source>
</evidence>
<dbReference type="PANTHER" id="PTHR42878:SF15">
    <property type="entry name" value="BACTERIOPHYTOCHROME"/>
    <property type="match status" value="1"/>
</dbReference>
<dbReference type="SUPFAM" id="SSF55874">
    <property type="entry name" value="ATPase domain of HSP90 chaperone/DNA topoisomerase II/histidine kinase"/>
    <property type="match status" value="1"/>
</dbReference>
<name>A0ABY2X7Q0_9RHOB</name>
<evidence type="ECO:0000256" key="9">
    <source>
        <dbReference type="ARBA" id="ARBA00022777"/>
    </source>
</evidence>
<dbReference type="SUPFAM" id="SSF55785">
    <property type="entry name" value="PYP-like sensor domain (PAS domain)"/>
    <property type="match status" value="1"/>
</dbReference>
<dbReference type="SMART" id="SM00091">
    <property type="entry name" value="PAS"/>
    <property type="match status" value="1"/>
</dbReference>
<evidence type="ECO:0000256" key="8">
    <source>
        <dbReference type="ARBA" id="ARBA00022741"/>
    </source>
</evidence>
<dbReference type="PROSITE" id="PS50112">
    <property type="entry name" value="PAS"/>
    <property type="match status" value="1"/>
</dbReference>
<dbReference type="RefSeq" id="WP_138864544.1">
    <property type="nucleotide sequence ID" value="NZ_VCPC01000003.1"/>
</dbReference>
<sequence length="761" mass="82193">MAVLGSDILRNPTQLRSKLVLLSALITLGTAAVMAAMSYSELRKTAYDAAYDKLRFAARFHAQQLLEVIDQTRIDAHMLAGMPPISGIIRTDRDAAGIDPMDGSSNAQWRRRLEDIFAQMFMDRPHYTQLRFIGRADNWHEIVRVDMTEGRTFRVSSDQLQAKGQEPYIAEFTTMERGAGRFSDVTYNREHGQITGPPTIRYVQPVMDDSGVVFGAVVINADFTALLAQAAVLEHPGLSVHAFTQAGDYMRLGTSAGAGALKFHQDSDYTIPAFAAALTDGHVPGEMVEHDGNVLFFDRLTIDDGRGLGLSVVTSMSRDVLLADAGVALWRLLMAAIVLVLLSAVVAAAIGGRLTRPILHLAQAVRGHRRDQPLDIVATSRDEVGEMTEAFIGLCNDVLAETARSRAILDGAAEAIVTVTQDGVIEEANPAACRLFGLDPSELSGQPLSILDAGLQAAGLSQAIAAAHAGASMAECMARRNNGDTVPIDVSVSQTGSGDGARMIVIMRDISVRRAAEQKVEGLIQALERSNGELDKFAYIASHDLKAPLRVIDNASRWLEEDLADQLDEETRENLGLIRTRVIRMEGLLDDLLAHSRIGRDEQVSAVISGATLRETLNELGHVTAGITVQFSDRFDAISVPAMPITTVLLNLMNNAIKHHDKPVGKVRVDAVPVSAGIEFLVEDDGPGIPEKYRSKVFEMFQTLKPRDQVDGSGMGLAMVQKYVDHAGGTITLGEAPGGGAAFRMFWPLTTAKRTTGSKAA</sequence>
<dbReference type="InterPro" id="IPR050351">
    <property type="entry name" value="BphY/WalK/GraS-like"/>
</dbReference>
<evidence type="ECO:0000313" key="18">
    <source>
        <dbReference type="Proteomes" id="UP001191082"/>
    </source>
</evidence>
<evidence type="ECO:0000256" key="7">
    <source>
        <dbReference type="ARBA" id="ARBA00022692"/>
    </source>
</evidence>
<dbReference type="PANTHER" id="PTHR42878">
    <property type="entry name" value="TWO-COMPONENT HISTIDINE KINASE"/>
    <property type="match status" value="1"/>
</dbReference>
<keyword evidence="10" id="KW-0067">ATP-binding</keyword>
<dbReference type="Proteomes" id="UP001191082">
    <property type="component" value="Unassembled WGS sequence"/>
</dbReference>
<comment type="catalytic activity">
    <reaction evidence="1">
        <text>ATP + protein L-histidine = ADP + protein N-phospho-L-histidine.</text>
        <dbReference type="EC" id="2.7.13.3"/>
    </reaction>
</comment>
<dbReference type="Gene3D" id="3.30.450.20">
    <property type="entry name" value="PAS domain"/>
    <property type="match status" value="2"/>
</dbReference>
<reference evidence="17 18" key="1">
    <citation type="submission" date="2019-05" db="EMBL/GenBank/DDBJ databases">
        <title>Marivita sp. nov. isolated from sea sediment.</title>
        <authorList>
            <person name="Kim W."/>
        </authorList>
    </citation>
    <scope>NUCLEOTIDE SEQUENCE [LARGE SCALE GENOMIC DNA]</scope>
    <source>
        <strain evidence="17 18">CAU 1492</strain>
    </source>
</reference>
<keyword evidence="11 14" id="KW-1133">Transmembrane helix</keyword>
<dbReference type="NCBIfam" id="TIGR00229">
    <property type="entry name" value="sensory_box"/>
    <property type="match status" value="1"/>
</dbReference>
<dbReference type="PROSITE" id="PS50109">
    <property type="entry name" value="HIS_KIN"/>
    <property type="match status" value="1"/>
</dbReference>
<evidence type="ECO:0000256" key="1">
    <source>
        <dbReference type="ARBA" id="ARBA00000085"/>
    </source>
</evidence>
<dbReference type="InterPro" id="IPR000014">
    <property type="entry name" value="PAS"/>
</dbReference>
<dbReference type="Pfam" id="PF02518">
    <property type="entry name" value="HATPase_c"/>
    <property type="match status" value="1"/>
</dbReference>
<dbReference type="CDD" id="cd06225">
    <property type="entry name" value="HAMP"/>
    <property type="match status" value="1"/>
</dbReference>
<comment type="subcellular location">
    <subcellularLocation>
        <location evidence="2">Cell membrane</location>
        <topology evidence="2">Multi-pass membrane protein</topology>
    </subcellularLocation>
</comment>
<accession>A0ABY2X7Q0</accession>
<dbReference type="InterPro" id="IPR005467">
    <property type="entry name" value="His_kinase_dom"/>
</dbReference>
<keyword evidence="18" id="KW-1185">Reference proteome</keyword>
<keyword evidence="9" id="KW-0418">Kinase</keyword>
<feature type="transmembrane region" description="Helical" evidence="14">
    <location>
        <begin position="328"/>
        <end position="350"/>
    </location>
</feature>
<evidence type="ECO:0000256" key="13">
    <source>
        <dbReference type="ARBA" id="ARBA00023136"/>
    </source>
</evidence>
<dbReference type="CDD" id="cd00075">
    <property type="entry name" value="HATPase"/>
    <property type="match status" value="1"/>
</dbReference>
<keyword evidence="8" id="KW-0547">Nucleotide-binding</keyword>
<evidence type="ECO:0000256" key="6">
    <source>
        <dbReference type="ARBA" id="ARBA00022679"/>
    </source>
</evidence>
<dbReference type="PRINTS" id="PR00344">
    <property type="entry name" value="BCTRLSENSOR"/>
</dbReference>
<dbReference type="InterPro" id="IPR013767">
    <property type="entry name" value="PAS_fold"/>
</dbReference>
<dbReference type="EMBL" id="VCPC01000003">
    <property type="protein sequence ID" value="TMV11478.1"/>
    <property type="molecule type" value="Genomic_DNA"/>
</dbReference>
<keyword evidence="4" id="KW-1003">Cell membrane</keyword>
<keyword evidence="13 14" id="KW-0472">Membrane</keyword>
<dbReference type="SMART" id="SM00387">
    <property type="entry name" value="HATPase_c"/>
    <property type="match status" value="1"/>
</dbReference>
<evidence type="ECO:0000256" key="5">
    <source>
        <dbReference type="ARBA" id="ARBA00022553"/>
    </source>
</evidence>
<keyword evidence="7 14" id="KW-0812">Transmembrane</keyword>
<evidence type="ECO:0000256" key="4">
    <source>
        <dbReference type="ARBA" id="ARBA00022475"/>
    </source>
</evidence>
<comment type="caution">
    <text evidence="17">The sequence shown here is derived from an EMBL/GenBank/DDBJ whole genome shotgun (WGS) entry which is preliminary data.</text>
</comment>
<dbReference type="InterPro" id="IPR036097">
    <property type="entry name" value="HisK_dim/P_sf"/>
</dbReference>
<dbReference type="InterPro" id="IPR036890">
    <property type="entry name" value="HATPase_C_sf"/>
</dbReference>
<organism evidence="17 18">
    <name type="scientific">Arenibacterium halophilum</name>
    <dbReference type="NCBI Taxonomy" id="2583821"/>
    <lineage>
        <taxon>Bacteria</taxon>
        <taxon>Pseudomonadati</taxon>
        <taxon>Pseudomonadota</taxon>
        <taxon>Alphaproteobacteria</taxon>
        <taxon>Rhodobacterales</taxon>
        <taxon>Paracoccaceae</taxon>
        <taxon>Arenibacterium</taxon>
    </lineage>
</organism>
<dbReference type="InterPro" id="IPR003661">
    <property type="entry name" value="HisK_dim/P_dom"/>
</dbReference>
<dbReference type="InterPro" id="IPR004358">
    <property type="entry name" value="Sig_transdc_His_kin-like_C"/>
</dbReference>
<keyword evidence="5" id="KW-0597">Phosphoprotein</keyword>
<feature type="domain" description="PAS" evidence="16">
    <location>
        <begin position="401"/>
        <end position="452"/>
    </location>
</feature>
<evidence type="ECO:0000256" key="3">
    <source>
        <dbReference type="ARBA" id="ARBA00012438"/>
    </source>
</evidence>
<dbReference type="CDD" id="cd00082">
    <property type="entry name" value="HisKA"/>
    <property type="match status" value="1"/>
</dbReference>
<dbReference type="Pfam" id="PF00989">
    <property type="entry name" value="PAS"/>
    <property type="match status" value="1"/>
</dbReference>
<evidence type="ECO:0000256" key="12">
    <source>
        <dbReference type="ARBA" id="ARBA00023012"/>
    </source>
</evidence>
<dbReference type="EC" id="2.7.13.3" evidence="3"/>